<dbReference type="Gene3D" id="3.30.70.270">
    <property type="match status" value="1"/>
</dbReference>
<keyword evidence="4" id="KW-1185">Reference proteome</keyword>
<dbReference type="InterPro" id="IPR052163">
    <property type="entry name" value="DGC-Regulatory_Protein"/>
</dbReference>
<dbReference type="EC" id="2.7.7.65" evidence="3"/>
<evidence type="ECO:0000313" key="3">
    <source>
        <dbReference type="EMBL" id="MDT9600937.1"/>
    </source>
</evidence>
<evidence type="ECO:0000313" key="4">
    <source>
        <dbReference type="Proteomes" id="UP001259572"/>
    </source>
</evidence>
<protein>
    <submittedName>
        <fullName evidence="3">GGDEF domain-containing protein</fullName>
        <ecNumber evidence="3">2.7.7.65</ecNumber>
    </submittedName>
</protein>
<dbReference type="SMART" id="SM00267">
    <property type="entry name" value="GGDEF"/>
    <property type="match status" value="1"/>
</dbReference>
<accession>A0ABU3QC09</accession>
<dbReference type="GO" id="GO:0052621">
    <property type="term" value="F:diguanylate cyclase activity"/>
    <property type="evidence" value="ECO:0007669"/>
    <property type="project" value="UniProtKB-EC"/>
</dbReference>
<keyword evidence="3" id="KW-0548">Nucleotidyltransferase</keyword>
<reference evidence="3 4" key="1">
    <citation type="submission" date="2023-05" db="EMBL/GenBank/DDBJ databases">
        <authorList>
            <person name="Guo Y."/>
        </authorList>
    </citation>
    <scope>NUCLEOTIDE SEQUENCE [LARGE SCALE GENOMIC DNA]</scope>
    <source>
        <strain evidence="3 4">GR2756</strain>
    </source>
</reference>
<keyword evidence="1" id="KW-0175">Coiled coil</keyword>
<dbReference type="CDD" id="cd01949">
    <property type="entry name" value="GGDEF"/>
    <property type="match status" value="1"/>
</dbReference>
<dbReference type="NCBIfam" id="TIGR00254">
    <property type="entry name" value="GGDEF"/>
    <property type="match status" value="1"/>
</dbReference>
<dbReference type="Pfam" id="PF00990">
    <property type="entry name" value="GGDEF"/>
    <property type="match status" value="1"/>
</dbReference>
<dbReference type="InterPro" id="IPR000160">
    <property type="entry name" value="GGDEF_dom"/>
</dbReference>
<dbReference type="PROSITE" id="PS50887">
    <property type="entry name" value="GGDEF"/>
    <property type="match status" value="1"/>
</dbReference>
<name>A0ABU3QC09_9SPHN</name>
<gene>
    <name evidence="3" type="ORF">RQX22_18440</name>
</gene>
<evidence type="ECO:0000256" key="1">
    <source>
        <dbReference type="SAM" id="Coils"/>
    </source>
</evidence>
<keyword evidence="3" id="KW-0808">Transferase</keyword>
<dbReference type="InterPro" id="IPR043128">
    <property type="entry name" value="Rev_trsase/Diguanyl_cyclase"/>
</dbReference>
<comment type="caution">
    <text evidence="3">The sequence shown here is derived from an EMBL/GenBank/DDBJ whole genome shotgun (WGS) entry which is preliminary data.</text>
</comment>
<proteinExistence type="predicted"/>
<sequence length="198" mass="21187">MSNGTPQVSSQDSGQQIDRLADENALLRASLSDARARLDELEQLADGDMLTSLSNRRAFLKELKRVVGQAGRHGTPAAMLYIDLKGLKAINERHGRLAGDAALIHVARSLLGLIRSTDMLARIGGDMFALILDHLDHNSAIETGDRLARCIAASPVDLGGTEISVEAFIGVTSILPGDSVDEVMARADQNMARARTGF</sequence>
<feature type="coiled-coil region" evidence="1">
    <location>
        <begin position="17"/>
        <end position="44"/>
    </location>
</feature>
<dbReference type="PANTHER" id="PTHR46663">
    <property type="entry name" value="DIGUANYLATE CYCLASE DGCT-RELATED"/>
    <property type="match status" value="1"/>
</dbReference>
<evidence type="ECO:0000259" key="2">
    <source>
        <dbReference type="PROSITE" id="PS50887"/>
    </source>
</evidence>
<dbReference type="InterPro" id="IPR029787">
    <property type="entry name" value="Nucleotide_cyclase"/>
</dbReference>
<dbReference type="PANTHER" id="PTHR46663:SF4">
    <property type="entry name" value="DIGUANYLATE CYCLASE DGCT-RELATED"/>
    <property type="match status" value="1"/>
</dbReference>
<organism evidence="3 4">
    <name type="scientific">Sphingosinicella rhizophila</name>
    <dbReference type="NCBI Taxonomy" id="3050082"/>
    <lineage>
        <taxon>Bacteria</taxon>
        <taxon>Pseudomonadati</taxon>
        <taxon>Pseudomonadota</taxon>
        <taxon>Alphaproteobacteria</taxon>
        <taxon>Sphingomonadales</taxon>
        <taxon>Sphingosinicellaceae</taxon>
        <taxon>Sphingosinicella</taxon>
    </lineage>
</organism>
<feature type="domain" description="GGDEF" evidence="2">
    <location>
        <begin position="75"/>
        <end position="198"/>
    </location>
</feature>
<dbReference type="RefSeq" id="WP_315728543.1">
    <property type="nucleotide sequence ID" value="NZ_JAVUPU010000014.1"/>
</dbReference>
<dbReference type="SUPFAM" id="SSF55073">
    <property type="entry name" value="Nucleotide cyclase"/>
    <property type="match status" value="1"/>
</dbReference>
<dbReference type="Proteomes" id="UP001259572">
    <property type="component" value="Unassembled WGS sequence"/>
</dbReference>
<dbReference type="EMBL" id="JAVUPU010000014">
    <property type="protein sequence ID" value="MDT9600937.1"/>
    <property type="molecule type" value="Genomic_DNA"/>
</dbReference>